<sequence length="152" mass="17009">MVRPRAEQPTPAELEILKVLWERDGPATVRDVLEVVNRRHDPPRAYTSVMSLLNVMVEKGLLGRFPKGRAFVYVPAEPRDQTLRSLLGETLERAYSGSASLLVAHLLDQSAPSPEELDLIRSLLDDYQDRSSSETTEGGDRCKPSRSKRPQG</sequence>
<reference evidence="7" key="1">
    <citation type="submission" date="2016-12" db="EMBL/GenBank/DDBJ databases">
        <title>Comparative genomics of four Isosphaeraceae planctomycetes: a common pool of plasmids and glycoside hydrolase genes.</title>
        <authorList>
            <person name="Ivanova A."/>
        </authorList>
    </citation>
    <scope>NUCLEOTIDE SEQUENCE [LARGE SCALE GENOMIC DNA]</scope>
    <source>
        <strain evidence="7">PX4</strain>
    </source>
</reference>
<dbReference type="EMBL" id="CP019082">
    <property type="protein sequence ID" value="APW62260.1"/>
    <property type="molecule type" value="Genomic_DNA"/>
</dbReference>
<dbReference type="GO" id="GO:0003677">
    <property type="term" value="F:DNA binding"/>
    <property type="evidence" value="ECO:0007669"/>
    <property type="project" value="UniProtKB-KW"/>
</dbReference>
<dbReference type="Proteomes" id="UP000186309">
    <property type="component" value="Chromosome"/>
</dbReference>
<dbReference type="InterPro" id="IPR005650">
    <property type="entry name" value="BlaI_family"/>
</dbReference>
<dbReference type="AlphaFoldDB" id="A0A1U7CTI4"/>
<dbReference type="InterPro" id="IPR036390">
    <property type="entry name" value="WH_DNA-bd_sf"/>
</dbReference>
<dbReference type="OrthoDB" id="280196at2"/>
<dbReference type="RefSeq" id="WP_076348236.1">
    <property type="nucleotide sequence ID" value="NZ_CP019082.1"/>
</dbReference>
<evidence type="ECO:0000256" key="1">
    <source>
        <dbReference type="ARBA" id="ARBA00011046"/>
    </source>
</evidence>
<organism evidence="6 7">
    <name type="scientific">Paludisphaera borealis</name>
    <dbReference type="NCBI Taxonomy" id="1387353"/>
    <lineage>
        <taxon>Bacteria</taxon>
        <taxon>Pseudomonadati</taxon>
        <taxon>Planctomycetota</taxon>
        <taxon>Planctomycetia</taxon>
        <taxon>Isosphaerales</taxon>
        <taxon>Isosphaeraceae</taxon>
        <taxon>Paludisphaera</taxon>
    </lineage>
</organism>
<name>A0A1U7CTI4_9BACT</name>
<keyword evidence="2" id="KW-0805">Transcription regulation</keyword>
<feature type="region of interest" description="Disordered" evidence="5">
    <location>
        <begin position="128"/>
        <end position="152"/>
    </location>
</feature>
<keyword evidence="7" id="KW-1185">Reference proteome</keyword>
<evidence type="ECO:0000256" key="2">
    <source>
        <dbReference type="ARBA" id="ARBA00023015"/>
    </source>
</evidence>
<dbReference type="GO" id="GO:0045892">
    <property type="term" value="P:negative regulation of DNA-templated transcription"/>
    <property type="evidence" value="ECO:0007669"/>
    <property type="project" value="InterPro"/>
</dbReference>
<dbReference type="Gene3D" id="1.10.10.10">
    <property type="entry name" value="Winged helix-like DNA-binding domain superfamily/Winged helix DNA-binding domain"/>
    <property type="match status" value="1"/>
</dbReference>
<proteinExistence type="inferred from homology"/>
<dbReference type="KEGG" id="pbor:BSF38_03798"/>
<protein>
    <submittedName>
        <fullName evidence="6">Penicillinase repressor</fullName>
    </submittedName>
</protein>
<evidence type="ECO:0000256" key="5">
    <source>
        <dbReference type="SAM" id="MobiDB-lite"/>
    </source>
</evidence>
<dbReference type="STRING" id="1387353.BSF38_03798"/>
<keyword evidence="4" id="KW-0804">Transcription</keyword>
<evidence type="ECO:0000313" key="6">
    <source>
        <dbReference type="EMBL" id="APW62260.1"/>
    </source>
</evidence>
<feature type="compositionally biased region" description="Basic and acidic residues" evidence="5">
    <location>
        <begin position="128"/>
        <end position="143"/>
    </location>
</feature>
<keyword evidence="3" id="KW-0238">DNA-binding</keyword>
<dbReference type="SUPFAM" id="SSF46785">
    <property type="entry name" value="Winged helix' DNA-binding domain"/>
    <property type="match status" value="1"/>
</dbReference>
<dbReference type="InterPro" id="IPR036388">
    <property type="entry name" value="WH-like_DNA-bd_sf"/>
</dbReference>
<comment type="similarity">
    <text evidence="1">Belongs to the BlaI transcriptional regulatory family.</text>
</comment>
<accession>A0A1U7CTI4</accession>
<dbReference type="Gene3D" id="1.10.4040.10">
    <property type="entry name" value="Penicillinase repressor domain"/>
    <property type="match status" value="1"/>
</dbReference>
<evidence type="ECO:0000256" key="3">
    <source>
        <dbReference type="ARBA" id="ARBA00023125"/>
    </source>
</evidence>
<evidence type="ECO:0000313" key="7">
    <source>
        <dbReference type="Proteomes" id="UP000186309"/>
    </source>
</evidence>
<gene>
    <name evidence="6" type="primary">blaI_6</name>
    <name evidence="6" type="ORF">BSF38_03798</name>
</gene>
<dbReference type="Pfam" id="PF03965">
    <property type="entry name" value="Penicillinase_R"/>
    <property type="match status" value="1"/>
</dbReference>
<evidence type="ECO:0000256" key="4">
    <source>
        <dbReference type="ARBA" id="ARBA00023163"/>
    </source>
</evidence>
<dbReference type="PIRSF" id="PIRSF019455">
    <property type="entry name" value="CopR_AtkY"/>
    <property type="match status" value="1"/>
</dbReference>